<accession>A0A382KPA3</accession>
<protein>
    <submittedName>
        <fullName evidence="2">Uncharacterized protein</fullName>
    </submittedName>
</protein>
<sequence>MAETQPKPTEKSQPGLDYIIDSTEKLIWHAIQKNSHFCQQTTVDSFMSGILAHPIGQSLALPFAVSMFCSFLIRFFLNGERGQRWAVLAVSAGVLVSYLAMLGIPTFPPRFSSQKFFYIVVLVTLA</sequence>
<feature type="transmembrane region" description="Helical" evidence="1">
    <location>
        <begin position="85"/>
        <end position="107"/>
    </location>
</feature>
<evidence type="ECO:0000313" key="2">
    <source>
        <dbReference type="EMBL" id="SVC24747.1"/>
    </source>
</evidence>
<feature type="non-terminal residue" evidence="2">
    <location>
        <position position="126"/>
    </location>
</feature>
<keyword evidence="1" id="KW-0472">Membrane</keyword>
<proteinExistence type="predicted"/>
<dbReference type="AlphaFoldDB" id="A0A382KPA3"/>
<keyword evidence="1" id="KW-1133">Transmembrane helix</keyword>
<keyword evidence="1" id="KW-0812">Transmembrane</keyword>
<feature type="transmembrane region" description="Helical" evidence="1">
    <location>
        <begin position="55"/>
        <end position="73"/>
    </location>
</feature>
<reference evidence="2" key="1">
    <citation type="submission" date="2018-05" db="EMBL/GenBank/DDBJ databases">
        <authorList>
            <person name="Lanie J.A."/>
            <person name="Ng W.-L."/>
            <person name="Kazmierczak K.M."/>
            <person name="Andrzejewski T.M."/>
            <person name="Davidsen T.M."/>
            <person name="Wayne K.J."/>
            <person name="Tettelin H."/>
            <person name="Glass J.I."/>
            <person name="Rusch D."/>
            <person name="Podicherti R."/>
            <person name="Tsui H.-C.T."/>
            <person name="Winkler M.E."/>
        </authorList>
    </citation>
    <scope>NUCLEOTIDE SEQUENCE</scope>
</reference>
<evidence type="ECO:0000256" key="1">
    <source>
        <dbReference type="SAM" id="Phobius"/>
    </source>
</evidence>
<gene>
    <name evidence="2" type="ORF">METZ01_LOCUS277601</name>
</gene>
<name>A0A382KPA3_9ZZZZ</name>
<organism evidence="2">
    <name type="scientific">marine metagenome</name>
    <dbReference type="NCBI Taxonomy" id="408172"/>
    <lineage>
        <taxon>unclassified sequences</taxon>
        <taxon>metagenomes</taxon>
        <taxon>ecological metagenomes</taxon>
    </lineage>
</organism>
<dbReference type="EMBL" id="UINC01081161">
    <property type="protein sequence ID" value="SVC24747.1"/>
    <property type="molecule type" value="Genomic_DNA"/>
</dbReference>